<dbReference type="CDD" id="cd02440">
    <property type="entry name" value="AdoMet_MTases"/>
    <property type="match status" value="1"/>
</dbReference>
<protein>
    <submittedName>
        <fullName evidence="2">Methyltransferase domain-containing protein</fullName>
    </submittedName>
</protein>
<evidence type="ECO:0000313" key="2">
    <source>
        <dbReference type="EMBL" id="SHJ79662.1"/>
    </source>
</evidence>
<dbReference type="InterPro" id="IPR029063">
    <property type="entry name" value="SAM-dependent_MTases_sf"/>
</dbReference>
<dbReference type="Gene3D" id="3.40.50.150">
    <property type="entry name" value="Vaccinia Virus protein VP39"/>
    <property type="match status" value="1"/>
</dbReference>
<reference evidence="2 3" key="1">
    <citation type="submission" date="2016-11" db="EMBL/GenBank/DDBJ databases">
        <authorList>
            <person name="Jaros S."/>
            <person name="Januszkiewicz K."/>
            <person name="Wedrychowicz H."/>
        </authorList>
    </citation>
    <scope>NUCLEOTIDE SEQUENCE [LARGE SCALE GENOMIC DNA]</scope>
    <source>
        <strain evidence="2 3">GAS499</strain>
    </source>
</reference>
<dbReference type="RefSeq" id="WP_079537616.1">
    <property type="nucleotide sequence ID" value="NZ_LT670844.1"/>
</dbReference>
<organism evidence="2 3">
    <name type="scientific">Bradyrhizobium lablabi</name>
    <dbReference type="NCBI Taxonomy" id="722472"/>
    <lineage>
        <taxon>Bacteria</taxon>
        <taxon>Pseudomonadati</taxon>
        <taxon>Pseudomonadota</taxon>
        <taxon>Alphaproteobacteria</taxon>
        <taxon>Hyphomicrobiales</taxon>
        <taxon>Nitrobacteraceae</taxon>
        <taxon>Bradyrhizobium</taxon>
    </lineage>
</organism>
<dbReference type="InterPro" id="IPR041698">
    <property type="entry name" value="Methyltransf_25"/>
</dbReference>
<dbReference type="SUPFAM" id="SSF53335">
    <property type="entry name" value="S-adenosyl-L-methionine-dependent methyltransferases"/>
    <property type="match status" value="1"/>
</dbReference>
<proteinExistence type="predicted"/>
<sequence length="231" mass="24993">MVSNDSDRPAVLARQRFVADKEAFSGLNLAQRFQRIHDTNLWGAAASTSGLGSELDATAVLRAELPVLLQKLGVASLLDAPCGDAGWINAADLSARIIGVDILPSLIEHLQARAAAGEIKGEYHLADITRDSLPRCDAILCRDCLVHLSFANIERAVANFRASGAKWLIATTFPGWQANADCEDGDWRALNFERAPFGWGPPVEFLNENCLEAGGGWRDKSLGVWRLAEIG</sequence>
<dbReference type="AlphaFoldDB" id="A0A1M6M892"/>
<evidence type="ECO:0000313" key="3">
    <source>
        <dbReference type="Proteomes" id="UP000189935"/>
    </source>
</evidence>
<dbReference type="EMBL" id="LT670844">
    <property type="protein sequence ID" value="SHJ79662.1"/>
    <property type="molecule type" value="Genomic_DNA"/>
</dbReference>
<dbReference type="Pfam" id="PF13649">
    <property type="entry name" value="Methyltransf_25"/>
    <property type="match status" value="1"/>
</dbReference>
<dbReference type="Proteomes" id="UP000189935">
    <property type="component" value="Chromosome I"/>
</dbReference>
<dbReference type="GO" id="GO:0008168">
    <property type="term" value="F:methyltransferase activity"/>
    <property type="evidence" value="ECO:0007669"/>
    <property type="project" value="UniProtKB-KW"/>
</dbReference>
<accession>A0A1M6M892</accession>
<evidence type="ECO:0000259" key="1">
    <source>
        <dbReference type="Pfam" id="PF13649"/>
    </source>
</evidence>
<name>A0A1M6M892_9BRAD</name>
<gene>
    <name evidence="2" type="ORF">SAMN05444159_1520</name>
</gene>
<feature type="domain" description="Methyltransferase" evidence="1">
    <location>
        <begin position="78"/>
        <end position="161"/>
    </location>
</feature>
<dbReference type="OrthoDB" id="20930at2"/>
<keyword evidence="2" id="KW-0808">Transferase</keyword>
<dbReference type="GO" id="GO:0032259">
    <property type="term" value="P:methylation"/>
    <property type="evidence" value="ECO:0007669"/>
    <property type="project" value="UniProtKB-KW"/>
</dbReference>
<keyword evidence="2" id="KW-0489">Methyltransferase</keyword>